<reference evidence="8" key="3">
    <citation type="submission" date="2015-06" db="UniProtKB">
        <authorList>
            <consortium name="EnsemblMetazoa"/>
        </authorList>
    </citation>
    <scope>IDENTIFICATION</scope>
</reference>
<dbReference type="RefSeq" id="XP_009027172.1">
    <property type="nucleotide sequence ID" value="XM_009028924.1"/>
</dbReference>
<dbReference type="HOGENOM" id="CLU_020802_2_2_1"/>
<keyword evidence="9" id="KW-1185">Reference proteome</keyword>
<evidence type="ECO:0000256" key="5">
    <source>
        <dbReference type="SAM" id="MobiDB-lite"/>
    </source>
</evidence>
<dbReference type="eggNOG" id="KOG0411">
    <property type="taxonomic scope" value="Eukaryota"/>
</dbReference>
<keyword evidence="3 6" id="KW-1133">Transmembrane helix</keyword>
<dbReference type="Proteomes" id="UP000015101">
    <property type="component" value="Unassembled WGS sequence"/>
</dbReference>
<dbReference type="PANTHER" id="PTHR20661">
    <property type="entry name" value="PHOSPHATIDYLINOSITOL-GLYCAN BIOSYNTHESIS CLASS W PROTEIN"/>
    <property type="match status" value="1"/>
</dbReference>
<dbReference type="PANTHER" id="PTHR20661:SF0">
    <property type="entry name" value="PHOSPHATIDYLINOSITOL-GLYCAN BIOSYNTHESIS CLASS W PROTEIN"/>
    <property type="match status" value="1"/>
</dbReference>
<feature type="compositionally biased region" description="Polar residues" evidence="5">
    <location>
        <begin position="133"/>
        <end position="143"/>
    </location>
</feature>
<reference evidence="9" key="1">
    <citation type="submission" date="2012-12" db="EMBL/GenBank/DDBJ databases">
        <authorList>
            <person name="Hellsten U."/>
            <person name="Grimwood J."/>
            <person name="Chapman J.A."/>
            <person name="Shapiro H."/>
            <person name="Aerts A."/>
            <person name="Otillar R.P."/>
            <person name="Terry A.Y."/>
            <person name="Boore J.L."/>
            <person name="Simakov O."/>
            <person name="Marletaz F."/>
            <person name="Cho S.-J."/>
            <person name="Edsinger-Gonzales E."/>
            <person name="Havlak P."/>
            <person name="Kuo D.-H."/>
            <person name="Larsson T."/>
            <person name="Lv J."/>
            <person name="Arendt D."/>
            <person name="Savage R."/>
            <person name="Osoegawa K."/>
            <person name="de Jong P."/>
            <person name="Lindberg D.R."/>
            <person name="Seaver E.C."/>
            <person name="Weisblat D.A."/>
            <person name="Putnam N.H."/>
            <person name="Grigoriev I.V."/>
            <person name="Rokhsar D.S."/>
        </authorList>
    </citation>
    <scope>NUCLEOTIDE SEQUENCE</scope>
</reference>
<gene>
    <name evidence="8" type="primary">20207595</name>
    <name evidence="7" type="ORF">HELRODRAFT_180178</name>
</gene>
<dbReference type="KEGG" id="hro:HELRODRAFT_180178"/>
<comment type="subcellular location">
    <subcellularLocation>
        <location evidence="1">Membrane</location>
        <topology evidence="1">Multi-pass membrane protein</topology>
    </subcellularLocation>
</comment>
<dbReference type="GO" id="GO:0006506">
    <property type="term" value="P:GPI anchor biosynthetic process"/>
    <property type="evidence" value="ECO:0000318"/>
    <property type="project" value="GO_Central"/>
</dbReference>
<dbReference type="OrthoDB" id="15270at2759"/>
<dbReference type="FunCoup" id="T1FFJ6">
    <property type="interactions" value="1120"/>
</dbReference>
<proteinExistence type="predicted"/>
<organism evidence="8 9">
    <name type="scientific">Helobdella robusta</name>
    <name type="common">Californian leech</name>
    <dbReference type="NCBI Taxonomy" id="6412"/>
    <lineage>
        <taxon>Eukaryota</taxon>
        <taxon>Metazoa</taxon>
        <taxon>Spiralia</taxon>
        <taxon>Lophotrochozoa</taxon>
        <taxon>Annelida</taxon>
        <taxon>Clitellata</taxon>
        <taxon>Hirudinea</taxon>
        <taxon>Rhynchobdellida</taxon>
        <taxon>Glossiphoniidae</taxon>
        <taxon>Helobdella</taxon>
    </lineage>
</organism>
<feature type="transmembrane region" description="Helical" evidence="6">
    <location>
        <begin position="27"/>
        <end position="45"/>
    </location>
</feature>
<evidence type="ECO:0000313" key="7">
    <source>
        <dbReference type="EMBL" id="ESN94828.1"/>
    </source>
</evidence>
<dbReference type="GO" id="GO:0016020">
    <property type="term" value="C:membrane"/>
    <property type="evidence" value="ECO:0007669"/>
    <property type="project" value="UniProtKB-SubCell"/>
</dbReference>
<accession>T1FFJ6</accession>
<dbReference type="InterPro" id="IPR009447">
    <property type="entry name" value="PIGW/GWT1"/>
</dbReference>
<keyword evidence="2 6" id="KW-0812">Transmembrane</keyword>
<feature type="transmembrane region" description="Helical" evidence="6">
    <location>
        <begin position="258"/>
        <end position="283"/>
    </location>
</feature>
<keyword evidence="4 6" id="KW-0472">Membrane</keyword>
<feature type="compositionally biased region" description="Basic and acidic residues" evidence="5">
    <location>
        <begin position="123"/>
        <end position="132"/>
    </location>
</feature>
<evidence type="ECO:0000256" key="3">
    <source>
        <dbReference type="ARBA" id="ARBA00022989"/>
    </source>
</evidence>
<evidence type="ECO:0008006" key="10">
    <source>
        <dbReference type="Google" id="ProtNLM"/>
    </source>
</evidence>
<feature type="transmembrane region" description="Helical" evidence="6">
    <location>
        <begin position="303"/>
        <end position="325"/>
    </location>
</feature>
<dbReference type="EnsemblMetazoa" id="HelroT180178">
    <property type="protein sequence ID" value="HelroP180178"/>
    <property type="gene ID" value="HelroG180178"/>
</dbReference>
<dbReference type="GeneID" id="20207595"/>
<dbReference type="OMA" id="NDRTEMH"/>
<evidence type="ECO:0000256" key="6">
    <source>
        <dbReference type="SAM" id="Phobius"/>
    </source>
</evidence>
<dbReference type="Pfam" id="PF06423">
    <property type="entry name" value="GWT1"/>
    <property type="match status" value="1"/>
</dbReference>
<name>T1FFJ6_HELRO</name>
<dbReference type="EMBL" id="KB097563">
    <property type="protein sequence ID" value="ESN94828.1"/>
    <property type="molecule type" value="Genomic_DNA"/>
</dbReference>
<feature type="transmembrane region" description="Helical" evidence="6">
    <location>
        <begin position="91"/>
        <end position="109"/>
    </location>
</feature>
<dbReference type="STRING" id="6412.T1FFJ6"/>
<evidence type="ECO:0000313" key="8">
    <source>
        <dbReference type="EnsemblMetazoa" id="HelroP180178"/>
    </source>
</evidence>
<evidence type="ECO:0000313" key="9">
    <source>
        <dbReference type="Proteomes" id="UP000015101"/>
    </source>
</evidence>
<protein>
    <recommendedName>
        <fullName evidence="10">Phosphatidylinositol-glycan biosynthesis class W protein</fullName>
    </recommendedName>
</protein>
<dbReference type="GO" id="GO:0032216">
    <property type="term" value="F:glucosaminyl-phosphatidylinositol O-acyltransferase activity"/>
    <property type="evidence" value="ECO:0000318"/>
    <property type="project" value="GO_Central"/>
</dbReference>
<sequence length="367" mass="41974">MDFFFSSLKEEHVHFVSGHDGSDPFDVMLTVFSAPLAVFLCRCLLPSECTTGPRHLLNGKYAFLNFFVEYLILVATVLLSITYFSDMNLNFYLIISCVGIPWALLSKLLSPKHLKVERIGDDEDSHYRDGHARTTNNESNRPNNVEKPSYISVHRSYVNIATAICILAVDFKVFPRRFCKTETYGCSLMDVGVGSFIVSNAIVSREARGVTKRLGLRRLLKTVLSTWPLILLGMGRLLTLKSINYHEVVSEYGVHWNFFFTLAFVKITYNVQLLSFFMLADVLSYYLDLYRNVTNEWPREPRLLAAINGNGLFFFLLSNLLTGLINMSYDVIHASDLVGMLILFIYTYVLSMVAYSMHSHHVKIKFW</sequence>
<reference evidence="7 9" key="2">
    <citation type="journal article" date="2013" name="Nature">
        <title>Insights into bilaterian evolution from three spiralian genomes.</title>
        <authorList>
            <person name="Simakov O."/>
            <person name="Marletaz F."/>
            <person name="Cho S.J."/>
            <person name="Edsinger-Gonzales E."/>
            <person name="Havlak P."/>
            <person name="Hellsten U."/>
            <person name="Kuo D.H."/>
            <person name="Larsson T."/>
            <person name="Lv J."/>
            <person name="Arendt D."/>
            <person name="Savage R."/>
            <person name="Osoegawa K."/>
            <person name="de Jong P."/>
            <person name="Grimwood J."/>
            <person name="Chapman J.A."/>
            <person name="Shapiro H."/>
            <person name="Aerts A."/>
            <person name="Otillar R.P."/>
            <person name="Terry A.Y."/>
            <person name="Boore J.L."/>
            <person name="Grigoriev I.V."/>
            <person name="Lindberg D.R."/>
            <person name="Seaver E.C."/>
            <person name="Weisblat D.A."/>
            <person name="Putnam N.H."/>
            <person name="Rokhsar D.S."/>
        </authorList>
    </citation>
    <scope>NUCLEOTIDE SEQUENCE</scope>
</reference>
<feature type="transmembrane region" description="Helical" evidence="6">
    <location>
        <begin position="337"/>
        <end position="357"/>
    </location>
</feature>
<dbReference type="AlphaFoldDB" id="T1FFJ6"/>
<evidence type="ECO:0000256" key="2">
    <source>
        <dbReference type="ARBA" id="ARBA00022692"/>
    </source>
</evidence>
<dbReference type="InParanoid" id="T1FFJ6"/>
<dbReference type="CTD" id="20207595"/>
<feature type="transmembrane region" description="Helical" evidence="6">
    <location>
        <begin position="66"/>
        <end position="85"/>
    </location>
</feature>
<dbReference type="EMBL" id="AMQM01007119">
    <property type="status" value="NOT_ANNOTATED_CDS"/>
    <property type="molecule type" value="Genomic_DNA"/>
</dbReference>
<feature type="region of interest" description="Disordered" evidence="5">
    <location>
        <begin position="123"/>
        <end position="146"/>
    </location>
</feature>
<evidence type="ECO:0000256" key="4">
    <source>
        <dbReference type="ARBA" id="ARBA00023136"/>
    </source>
</evidence>
<evidence type="ECO:0000256" key="1">
    <source>
        <dbReference type="ARBA" id="ARBA00004141"/>
    </source>
</evidence>